<dbReference type="PROSITE" id="PS50089">
    <property type="entry name" value="ZF_RING_2"/>
    <property type="match status" value="1"/>
</dbReference>
<feature type="region of interest" description="Disordered" evidence="3">
    <location>
        <begin position="966"/>
        <end position="985"/>
    </location>
</feature>
<evidence type="ECO:0000256" key="1">
    <source>
        <dbReference type="PROSITE-ProRule" id="PRU00175"/>
    </source>
</evidence>
<feature type="transmembrane region" description="Helical" evidence="4">
    <location>
        <begin position="423"/>
        <end position="446"/>
    </location>
</feature>
<dbReference type="InterPro" id="IPR013083">
    <property type="entry name" value="Znf_RING/FYVE/PHD"/>
</dbReference>
<dbReference type="GO" id="GO:0008270">
    <property type="term" value="F:zinc ion binding"/>
    <property type="evidence" value="ECO:0007669"/>
    <property type="project" value="UniProtKB-KW"/>
</dbReference>
<dbReference type="GO" id="GO:0008017">
    <property type="term" value="F:microtubule binding"/>
    <property type="evidence" value="ECO:0007669"/>
    <property type="project" value="InterPro"/>
</dbReference>
<keyword evidence="1" id="KW-0862">Zinc</keyword>
<dbReference type="SUPFAM" id="SSF57850">
    <property type="entry name" value="RING/U-box"/>
    <property type="match status" value="1"/>
</dbReference>
<dbReference type="Proteomes" id="UP000541610">
    <property type="component" value="Unassembled WGS sequence"/>
</dbReference>
<evidence type="ECO:0000259" key="6">
    <source>
        <dbReference type="PROSITE" id="PS50067"/>
    </source>
</evidence>
<sequence length="1772" mass="194629">MPTPPAASRWSDSEAPRLITHKGEAEIEECEWNRTAERPLRSPKKGEACQGIQLRGVKLGTLLHKASRVFRTDGEDDSYDLSSECEEDPGLDYFLSHAWTMSSLQKTLFLLVHFNRKAMILGAYMNGYDGLLLSFVPGPVNAGLVGYFIGMFFGHWLLPTRSKTIFLDKACIRQCRAQHDADQHPEETTVLSSAGHGTLSSGSRVRFDSADCPACLEMKAGIEKIGDYLEHSSTLLVVLHSDYFSRLWCVYEFACFLRRHKPKDVHIISPQGATLCLLGPILVIFLKLIKGSFVEGPRDYLVSIMTGLVWLLIDMIAVCELSDYTSRTLSQSIATPLRSFKISETQCAFESDRQYIYDNIEHDYGRMSLFENFIRERVSQSLIDAHLRVPCLTCVAMSIPMFWLALEKTVEWVTLGEINHPGIFIAAELLMTTVYINVTYPIAVSLMIRVRRCIKSKFVIAFVLTLGACVAQTFVRKCSTAGPKWFPLVMASALLHAFAVAWLHRSLWPSVDDVQTWLEFVNLKREYGEALKAAKVDGAKLIRLTADVDGNVFGSSVSTGVRSLLEEALRPLLEAHRSGPSSFPRSLAAKGICDWNVEEVQDWLGYLGLKEKYGPALKAAKVKGLELLYMMSAIPESPFRETGVGPETLARVEEALKKKKPPISSDESTGLFVTLRGGGFSPRTAVRSQQVQGLQCSPLEAGVVAERSSRLMLGQLENGAVSGEVTLDQLRLCDTFEFRNNQLRCGRSRSGNDVVVFDSTMSRRHFQVEIESMESDTAFVRDMGSSTGTFIMVPYARVEADDIEDFECELPARLRLGWRTDVYVCTRVCEDDEDRLGICVEVEIGFGRGRWQWWVGVFGPFPCRDDGESVSLIAGRDPERCSVVLTDPQVSSVHCEIVWDPANEGMVRIRDFSSTNRTWHRVGHLSSEQELPPYPIYAGDVIKAGEVAFVLFDRLAWSGVPADLDDQSEAAGDASGASSLVIEGGEGEDGVPRKYRLLTYSTHGSEMLASQREAHAVPSAPAVPRDTRLRRLDSLFPELAVDRAPPLHGVMEDIIDGSDNLENGHMNNGQVKDEDACKVCYERAIDTVLVPCGHFVVCSVCVLRLDDTDKQCPICRTAYQLAQKIFKTLKSRGGGGFSCRLPEDAISGLKANVMVCARVRPLFGCGAEGTAQCVITASDKKRIVLEDPRHRELPKEFLFDHVFDSSVTTSTIFKTHVARGIDAAVLSHVPCTVFAHGASGSGKTFTMQGIEGQPGGPVVSGNESGLIPMCVERIFKRVTSDMMVTMSVFEIYQEKVRDLLAQRPGGGGGGGRRGIGGGSQPAMLDRDGGFRDLKMLEDSLGQVTIMGLVEREVTSSGELLQAYEGAISLRAVGSTAINQQSSRSHCTLQIQVQKRQRNVPAGPPIASSGRGRRSGLSFHEQKKVVPMGRIMLVDLAGLEDNRVTGNVGGALRESTAINTSHFALARMLWALKKNRNVPYRNSKLTRLFQNSMEPSIPLPAPPMVLMLVTVSPATKRFQATYNTFSAIQIDYKTISIEDCEGIREEAVTAAAAAARDREMIDVDDDDVDAMSEERSMCATVEEDESLRDVDIRDECTDTDCQEPVRPSPKKRSRLEGSAALRASAAQLMLNQDVTPKAKSSVPSGAVTRSMAQNMKGMAGVAGGGRSRSLNPAPTRRGAAARRLAGTRSVADIQADRTAAEMETVVKSAVASIVQSIRSKAIEMIEQELLPTIETMAETGIREALAASTTDGRRTRSSSLDIVVESPLSQHKD</sequence>
<keyword evidence="4" id="KW-0472">Membrane</keyword>
<organism evidence="8 9">
    <name type="scientific">Perkinsus olseni</name>
    <name type="common">Perkinsus atlanticus</name>
    <dbReference type="NCBI Taxonomy" id="32597"/>
    <lineage>
        <taxon>Eukaryota</taxon>
        <taxon>Sar</taxon>
        <taxon>Alveolata</taxon>
        <taxon>Perkinsozoa</taxon>
        <taxon>Perkinsea</taxon>
        <taxon>Perkinsida</taxon>
        <taxon>Perkinsidae</taxon>
        <taxon>Perkinsus</taxon>
    </lineage>
</organism>
<dbReference type="InterPro" id="IPR001752">
    <property type="entry name" value="Kinesin_motor_dom"/>
</dbReference>
<dbReference type="SMART" id="SM00184">
    <property type="entry name" value="RING"/>
    <property type="match status" value="1"/>
</dbReference>
<dbReference type="SMART" id="SM00129">
    <property type="entry name" value="KISc"/>
    <property type="match status" value="1"/>
</dbReference>
<feature type="transmembrane region" description="Helical" evidence="4">
    <location>
        <begin position="385"/>
        <end position="403"/>
    </location>
</feature>
<feature type="region of interest" description="Disordered" evidence="3">
    <location>
        <begin position="1590"/>
        <end position="1617"/>
    </location>
</feature>
<dbReference type="GO" id="GO:0003777">
    <property type="term" value="F:microtubule motor activity"/>
    <property type="evidence" value="ECO:0007669"/>
    <property type="project" value="InterPro"/>
</dbReference>
<dbReference type="InterPro" id="IPR036961">
    <property type="entry name" value="Kinesin_motor_dom_sf"/>
</dbReference>
<feature type="transmembrane region" description="Helical" evidence="4">
    <location>
        <begin position="140"/>
        <end position="158"/>
    </location>
</feature>
<dbReference type="PRINTS" id="PR00380">
    <property type="entry name" value="KINESINHEAVY"/>
</dbReference>
<gene>
    <name evidence="8" type="primary">KIF22</name>
    <name evidence="8" type="ORF">FOZ60_001434</name>
</gene>
<evidence type="ECO:0000259" key="7">
    <source>
        <dbReference type="PROSITE" id="PS50089"/>
    </source>
</evidence>
<dbReference type="InterPro" id="IPR000253">
    <property type="entry name" value="FHA_dom"/>
</dbReference>
<dbReference type="PANTHER" id="PTHR47969:SF9">
    <property type="entry name" value="KINESIN-LIKE PROTEIN"/>
    <property type="match status" value="1"/>
</dbReference>
<dbReference type="EMBL" id="JABANP010000012">
    <property type="protein sequence ID" value="KAF4696310.1"/>
    <property type="molecule type" value="Genomic_DNA"/>
</dbReference>
<dbReference type="SUPFAM" id="SSF52540">
    <property type="entry name" value="P-loop containing nucleoside triphosphate hydrolases"/>
    <property type="match status" value="1"/>
</dbReference>
<dbReference type="InterPro" id="IPR001841">
    <property type="entry name" value="Znf_RING"/>
</dbReference>
<dbReference type="OrthoDB" id="3176171at2759"/>
<keyword evidence="4" id="KW-1133">Transmembrane helix</keyword>
<feature type="domain" description="FHA" evidence="5">
    <location>
        <begin position="743"/>
        <end position="791"/>
    </location>
</feature>
<dbReference type="Gene3D" id="3.30.40.10">
    <property type="entry name" value="Zinc/RING finger domain, C3HC4 (zinc finger)"/>
    <property type="match status" value="1"/>
</dbReference>
<feature type="domain" description="FHA" evidence="5">
    <location>
        <begin position="872"/>
        <end position="919"/>
    </location>
</feature>
<evidence type="ECO:0000313" key="9">
    <source>
        <dbReference type="Proteomes" id="UP000541610"/>
    </source>
</evidence>
<dbReference type="GO" id="GO:0005524">
    <property type="term" value="F:ATP binding"/>
    <property type="evidence" value="ECO:0007669"/>
    <property type="project" value="UniProtKB-UniRule"/>
</dbReference>
<keyword evidence="1" id="KW-0479">Metal-binding</keyword>
<evidence type="ECO:0000256" key="4">
    <source>
        <dbReference type="SAM" id="Phobius"/>
    </source>
</evidence>
<feature type="compositionally biased region" description="Low complexity" evidence="3">
    <location>
        <begin position="1671"/>
        <end position="1685"/>
    </location>
</feature>
<dbReference type="SUPFAM" id="SSF49879">
    <property type="entry name" value="SMAD/FHA domain"/>
    <property type="match status" value="2"/>
</dbReference>
<evidence type="ECO:0000313" key="8">
    <source>
        <dbReference type="EMBL" id="KAF4696310.1"/>
    </source>
</evidence>
<dbReference type="GO" id="GO:0007018">
    <property type="term" value="P:microtubule-based movement"/>
    <property type="evidence" value="ECO:0007669"/>
    <property type="project" value="InterPro"/>
</dbReference>
<comment type="caution">
    <text evidence="8">The sequence shown here is derived from an EMBL/GenBank/DDBJ whole genome shotgun (WGS) entry which is preliminary data.</text>
</comment>
<name>A0A7J6PL51_PEROL</name>
<feature type="region of interest" description="Disordered" evidence="3">
    <location>
        <begin position="1393"/>
        <end position="1417"/>
    </location>
</feature>
<dbReference type="Gene3D" id="3.40.850.10">
    <property type="entry name" value="Kinesin motor domain"/>
    <property type="match status" value="1"/>
</dbReference>
<dbReference type="PANTHER" id="PTHR47969">
    <property type="entry name" value="CHROMOSOME-ASSOCIATED KINESIN KIF4A-RELATED"/>
    <property type="match status" value="1"/>
</dbReference>
<dbReference type="Pfam" id="PF00225">
    <property type="entry name" value="Kinesin"/>
    <property type="match status" value="1"/>
</dbReference>
<evidence type="ECO:0000256" key="3">
    <source>
        <dbReference type="SAM" id="MobiDB-lite"/>
    </source>
</evidence>
<feature type="domain" description="Kinesin motor" evidence="6">
    <location>
        <begin position="1152"/>
        <end position="1536"/>
    </location>
</feature>
<dbReference type="SMART" id="SM00454">
    <property type="entry name" value="SAM"/>
    <property type="match status" value="2"/>
</dbReference>
<keyword evidence="2" id="KW-0067">ATP-binding</keyword>
<keyword evidence="2" id="KW-0547">Nucleotide-binding</keyword>
<keyword evidence="4" id="KW-0812">Transmembrane</keyword>
<feature type="binding site" evidence="2">
    <location>
        <begin position="1237"/>
        <end position="1244"/>
    </location>
    <ligand>
        <name>ATP</name>
        <dbReference type="ChEBI" id="CHEBI:30616"/>
    </ligand>
</feature>
<comment type="similarity">
    <text evidence="2">Belongs to the TRAFAC class myosin-kinesin ATPase superfamily. Kinesin family.</text>
</comment>
<dbReference type="GO" id="GO:0007052">
    <property type="term" value="P:mitotic spindle organization"/>
    <property type="evidence" value="ECO:0007669"/>
    <property type="project" value="TreeGrafter"/>
</dbReference>
<feature type="transmembrane region" description="Helical" evidence="4">
    <location>
        <begin position="458"/>
        <end position="475"/>
    </location>
</feature>
<dbReference type="CDD" id="cd00060">
    <property type="entry name" value="FHA"/>
    <property type="match status" value="2"/>
</dbReference>
<dbReference type="InterPro" id="IPR008984">
    <property type="entry name" value="SMAD_FHA_dom_sf"/>
</dbReference>
<reference evidence="8 9" key="1">
    <citation type="submission" date="2020-04" db="EMBL/GenBank/DDBJ databases">
        <title>Perkinsus olseni comparative genomics.</title>
        <authorList>
            <person name="Bogema D.R."/>
        </authorList>
    </citation>
    <scope>NUCLEOTIDE SEQUENCE [LARGE SCALE GENOMIC DNA]</scope>
    <source>
        <strain evidence="8">00978-12</strain>
    </source>
</reference>
<dbReference type="PROSITE" id="PS50006">
    <property type="entry name" value="FHA_DOMAIN"/>
    <property type="match status" value="2"/>
</dbReference>
<dbReference type="Pfam" id="PF13920">
    <property type="entry name" value="zf-C3HC4_3"/>
    <property type="match status" value="1"/>
</dbReference>
<dbReference type="InterPro" id="IPR027417">
    <property type="entry name" value="P-loop_NTPase"/>
</dbReference>
<dbReference type="GO" id="GO:0005875">
    <property type="term" value="C:microtubule associated complex"/>
    <property type="evidence" value="ECO:0007669"/>
    <property type="project" value="TreeGrafter"/>
</dbReference>
<protein>
    <submittedName>
        <fullName evidence="8">Kinesin-like protein kif22</fullName>
    </submittedName>
</protein>
<dbReference type="PROSITE" id="PS50067">
    <property type="entry name" value="KINESIN_MOTOR_2"/>
    <property type="match status" value="1"/>
</dbReference>
<accession>A0A7J6PL51</accession>
<evidence type="ECO:0000259" key="5">
    <source>
        <dbReference type="PROSITE" id="PS50006"/>
    </source>
</evidence>
<feature type="transmembrane region" description="Helical" evidence="4">
    <location>
        <begin position="300"/>
        <end position="319"/>
    </location>
</feature>
<dbReference type="Gene3D" id="2.60.200.20">
    <property type="match status" value="2"/>
</dbReference>
<dbReference type="InterPro" id="IPR001660">
    <property type="entry name" value="SAM"/>
</dbReference>
<feature type="compositionally biased region" description="Low complexity" evidence="3">
    <location>
        <begin position="969"/>
        <end position="979"/>
    </location>
</feature>
<feature type="region of interest" description="Disordered" evidence="3">
    <location>
        <begin position="1658"/>
        <end position="1685"/>
    </location>
</feature>
<dbReference type="GO" id="GO:0051231">
    <property type="term" value="P:spindle elongation"/>
    <property type="evidence" value="ECO:0007669"/>
    <property type="project" value="TreeGrafter"/>
</dbReference>
<keyword evidence="2" id="KW-0505">Motor protein</keyword>
<proteinExistence type="inferred from homology"/>
<keyword evidence="1" id="KW-0863">Zinc-finger</keyword>
<feature type="transmembrane region" description="Helical" evidence="4">
    <location>
        <begin position="267"/>
        <end position="288"/>
    </location>
</feature>
<dbReference type="Pfam" id="PF00498">
    <property type="entry name" value="FHA"/>
    <property type="match status" value="2"/>
</dbReference>
<evidence type="ECO:0000256" key="2">
    <source>
        <dbReference type="PROSITE-ProRule" id="PRU00283"/>
    </source>
</evidence>
<feature type="region of interest" description="Disordered" evidence="3">
    <location>
        <begin position="1743"/>
        <end position="1772"/>
    </location>
</feature>
<dbReference type="SMART" id="SM00240">
    <property type="entry name" value="FHA"/>
    <property type="match status" value="2"/>
</dbReference>
<dbReference type="InterPro" id="IPR027640">
    <property type="entry name" value="Kinesin-like_fam"/>
</dbReference>
<feature type="domain" description="RING-type" evidence="7">
    <location>
        <begin position="1077"/>
        <end position="1116"/>
    </location>
</feature>